<organism evidence="2 3">
    <name type="scientific">Sediminicurvatus halobius</name>
    <dbReference type="NCBI Taxonomy" id="2182432"/>
    <lineage>
        <taxon>Bacteria</taxon>
        <taxon>Pseudomonadati</taxon>
        <taxon>Pseudomonadota</taxon>
        <taxon>Gammaproteobacteria</taxon>
        <taxon>Chromatiales</taxon>
        <taxon>Ectothiorhodospiraceae</taxon>
        <taxon>Sediminicurvatus</taxon>
    </lineage>
</organism>
<gene>
    <name evidence="2" type="ORF">DEM34_14655</name>
</gene>
<evidence type="ECO:0000313" key="2">
    <source>
        <dbReference type="EMBL" id="PWG61859.1"/>
    </source>
</evidence>
<dbReference type="PANTHER" id="PTHR43252">
    <property type="entry name" value="TRANSCRIPTIONAL REGULATOR YQJI"/>
    <property type="match status" value="1"/>
</dbReference>
<comment type="caution">
    <text evidence="2">The sequence shown here is derived from an EMBL/GenBank/DDBJ whole genome shotgun (WGS) entry which is preliminary data.</text>
</comment>
<dbReference type="AlphaFoldDB" id="A0A2U2MYQ6"/>
<dbReference type="SUPFAM" id="SSF46785">
    <property type="entry name" value="Winged helix' DNA-binding domain"/>
    <property type="match status" value="1"/>
</dbReference>
<accession>A0A2U2MYQ6</accession>
<sequence>MSLSKFFILCVLHRGPLHGYEIAREVSALTHGCCTPAEGTIYPVLRQYEQGGYVTVQNETVSGRQRRVYSLTDKGREAFRVAVAAWMDVTECLLECRNVLDGESMPDALRAG</sequence>
<dbReference type="InterPro" id="IPR036388">
    <property type="entry name" value="WH-like_DNA-bd_sf"/>
</dbReference>
<proteinExistence type="predicted"/>
<evidence type="ECO:0000259" key="1">
    <source>
        <dbReference type="Pfam" id="PF03551"/>
    </source>
</evidence>
<dbReference type="Pfam" id="PF03551">
    <property type="entry name" value="PadR"/>
    <property type="match status" value="1"/>
</dbReference>
<name>A0A2U2MYQ6_9GAMM</name>
<dbReference type="OrthoDB" id="9814826at2"/>
<dbReference type="PANTHER" id="PTHR43252:SF7">
    <property type="entry name" value="TRANSCRIPTIONAL REGULATOR YQJI"/>
    <property type="match status" value="1"/>
</dbReference>
<dbReference type="InterPro" id="IPR005149">
    <property type="entry name" value="Tscrpt_reg_PadR_N"/>
</dbReference>
<feature type="domain" description="Transcription regulator PadR N-terminal" evidence="1">
    <location>
        <begin position="8"/>
        <end position="80"/>
    </location>
</feature>
<dbReference type="Proteomes" id="UP000245474">
    <property type="component" value="Unassembled WGS sequence"/>
</dbReference>
<protein>
    <submittedName>
        <fullName evidence="2">PadR family transcriptional regulator</fullName>
    </submittedName>
</protein>
<evidence type="ECO:0000313" key="3">
    <source>
        <dbReference type="Proteomes" id="UP000245474"/>
    </source>
</evidence>
<reference evidence="2 3" key="1">
    <citation type="submission" date="2018-05" db="EMBL/GenBank/DDBJ databases">
        <title>Spiribacter halobius sp. nov., a moderately halophilic bacterium isolated from marine solar saltern.</title>
        <authorList>
            <person name="Zheng W.-S."/>
            <person name="Lu D.-C."/>
            <person name="Du Z.-J."/>
        </authorList>
    </citation>
    <scope>NUCLEOTIDE SEQUENCE [LARGE SCALE GENOMIC DNA]</scope>
    <source>
        <strain evidence="2 3">E85</strain>
    </source>
</reference>
<dbReference type="InterPro" id="IPR036390">
    <property type="entry name" value="WH_DNA-bd_sf"/>
</dbReference>
<keyword evidence="3" id="KW-1185">Reference proteome</keyword>
<dbReference type="Gene3D" id="1.10.10.10">
    <property type="entry name" value="Winged helix-like DNA-binding domain superfamily/Winged helix DNA-binding domain"/>
    <property type="match status" value="1"/>
</dbReference>
<dbReference type="EMBL" id="QFFI01000026">
    <property type="protein sequence ID" value="PWG61859.1"/>
    <property type="molecule type" value="Genomic_DNA"/>
</dbReference>